<dbReference type="AlphaFoldDB" id="A0A8H6FBF9"/>
<keyword evidence="3" id="KW-1185">Reference proteome</keyword>
<gene>
    <name evidence="2" type="ORF">HO133_001363</name>
</gene>
<sequence length="130" mass="13897">MPENLEIKVMIGGGARAHSPRFEKLNVVVHAWIQGLKMPTAQHKISCSARPAAAGLWSVLLPEVLASTNTKKNRNVIASIPNVEMAAPIKPPHGIQRILQVDNLQAKGDTGPQIDSAANVGNRNAAREEG</sequence>
<dbReference type="RefSeq" id="XP_037151712.1">
    <property type="nucleotide sequence ID" value="XM_037292293.1"/>
</dbReference>
<dbReference type="Proteomes" id="UP000593566">
    <property type="component" value="Unassembled WGS sequence"/>
</dbReference>
<proteinExistence type="predicted"/>
<reference evidence="2 3" key="1">
    <citation type="journal article" date="2020" name="Genomics">
        <title>Complete, high-quality genomes from long-read metagenomic sequencing of two wolf lichen thalli reveals enigmatic genome architecture.</title>
        <authorList>
            <person name="McKenzie S.K."/>
            <person name="Walston R.F."/>
            <person name="Allen J.L."/>
        </authorList>
    </citation>
    <scope>NUCLEOTIDE SEQUENCE [LARGE SCALE GENOMIC DNA]</scope>
    <source>
        <strain evidence="2">WasteWater1</strain>
    </source>
</reference>
<dbReference type="GeneID" id="59329779"/>
<dbReference type="EMBL" id="JACCJB010000012">
    <property type="protein sequence ID" value="KAF6222277.1"/>
    <property type="molecule type" value="Genomic_DNA"/>
</dbReference>
<name>A0A8H6FBF9_9LECA</name>
<comment type="caution">
    <text evidence="2">The sequence shown here is derived from an EMBL/GenBank/DDBJ whole genome shotgun (WGS) entry which is preliminary data.</text>
</comment>
<evidence type="ECO:0000313" key="2">
    <source>
        <dbReference type="EMBL" id="KAF6222277.1"/>
    </source>
</evidence>
<evidence type="ECO:0000256" key="1">
    <source>
        <dbReference type="SAM" id="MobiDB-lite"/>
    </source>
</evidence>
<accession>A0A8H6FBF9</accession>
<organism evidence="2 3">
    <name type="scientific">Letharia lupina</name>
    <dbReference type="NCBI Taxonomy" id="560253"/>
    <lineage>
        <taxon>Eukaryota</taxon>
        <taxon>Fungi</taxon>
        <taxon>Dikarya</taxon>
        <taxon>Ascomycota</taxon>
        <taxon>Pezizomycotina</taxon>
        <taxon>Lecanoromycetes</taxon>
        <taxon>OSLEUM clade</taxon>
        <taxon>Lecanoromycetidae</taxon>
        <taxon>Lecanorales</taxon>
        <taxon>Lecanorineae</taxon>
        <taxon>Parmeliaceae</taxon>
        <taxon>Letharia</taxon>
    </lineage>
</organism>
<feature type="region of interest" description="Disordered" evidence="1">
    <location>
        <begin position="107"/>
        <end position="130"/>
    </location>
</feature>
<evidence type="ECO:0000313" key="3">
    <source>
        <dbReference type="Proteomes" id="UP000593566"/>
    </source>
</evidence>
<protein>
    <submittedName>
        <fullName evidence="2">Uncharacterized protein</fullName>
    </submittedName>
</protein>